<name>A0ABS5BRR7_9BACT</name>
<dbReference type="EMBL" id="JAGKQQ010000001">
    <property type="protein sequence ID" value="MBP3956418.1"/>
    <property type="molecule type" value="Genomic_DNA"/>
</dbReference>
<proteinExistence type="predicted"/>
<dbReference type="InterPro" id="IPR011444">
    <property type="entry name" value="DUF1549"/>
</dbReference>
<evidence type="ECO:0000259" key="3">
    <source>
        <dbReference type="Pfam" id="PF07583"/>
    </source>
</evidence>
<gene>
    <name evidence="5" type="ORF">J8F10_14135</name>
</gene>
<evidence type="ECO:0000259" key="4">
    <source>
        <dbReference type="Pfam" id="PF07587"/>
    </source>
</evidence>
<dbReference type="Pfam" id="PF07583">
    <property type="entry name" value="PSCyt2"/>
    <property type="match status" value="1"/>
</dbReference>
<evidence type="ECO:0000313" key="5">
    <source>
        <dbReference type="EMBL" id="MBP3956418.1"/>
    </source>
</evidence>
<dbReference type="RefSeq" id="WP_210654520.1">
    <property type="nucleotide sequence ID" value="NZ_JAGKQQ010000001.1"/>
</dbReference>
<evidence type="ECO:0000313" key="6">
    <source>
        <dbReference type="Proteomes" id="UP000676565"/>
    </source>
</evidence>
<dbReference type="PANTHER" id="PTHR35889">
    <property type="entry name" value="CYCLOINULO-OLIGOSACCHARIDE FRUCTANOTRANSFERASE-RELATED"/>
    <property type="match status" value="1"/>
</dbReference>
<feature type="domain" description="DUF1549" evidence="3">
    <location>
        <begin position="63"/>
        <end position="294"/>
    </location>
</feature>
<feature type="chain" id="PRO_5046385991" evidence="2">
    <location>
        <begin position="24"/>
        <end position="780"/>
    </location>
</feature>
<feature type="region of interest" description="Disordered" evidence="1">
    <location>
        <begin position="38"/>
        <end position="57"/>
    </location>
</feature>
<evidence type="ECO:0000256" key="2">
    <source>
        <dbReference type="SAM" id="SignalP"/>
    </source>
</evidence>
<accession>A0ABS5BRR7</accession>
<dbReference type="Proteomes" id="UP000676565">
    <property type="component" value="Unassembled WGS sequence"/>
</dbReference>
<protein>
    <submittedName>
        <fullName evidence="5">DUF1553 domain-containing protein</fullName>
    </submittedName>
</protein>
<organism evidence="5 6">
    <name type="scientific">Gemmata palustris</name>
    <dbReference type="NCBI Taxonomy" id="2822762"/>
    <lineage>
        <taxon>Bacteria</taxon>
        <taxon>Pseudomonadati</taxon>
        <taxon>Planctomycetota</taxon>
        <taxon>Planctomycetia</taxon>
        <taxon>Gemmatales</taxon>
        <taxon>Gemmataceae</taxon>
        <taxon>Gemmata</taxon>
    </lineage>
</organism>
<keyword evidence="2" id="KW-0732">Signal</keyword>
<feature type="domain" description="DUF1553" evidence="4">
    <location>
        <begin position="461"/>
        <end position="727"/>
    </location>
</feature>
<dbReference type="PANTHER" id="PTHR35889:SF3">
    <property type="entry name" value="F-BOX DOMAIN-CONTAINING PROTEIN"/>
    <property type="match status" value="1"/>
</dbReference>
<evidence type="ECO:0000256" key="1">
    <source>
        <dbReference type="SAM" id="MobiDB-lite"/>
    </source>
</evidence>
<dbReference type="InterPro" id="IPR022655">
    <property type="entry name" value="DUF1553"/>
</dbReference>
<reference evidence="5 6" key="1">
    <citation type="submission" date="2021-04" db="EMBL/GenBank/DDBJ databases">
        <authorList>
            <person name="Ivanova A."/>
        </authorList>
    </citation>
    <scope>NUCLEOTIDE SEQUENCE [LARGE SCALE GENOMIC DNA]</scope>
    <source>
        <strain evidence="5 6">G18</strain>
    </source>
</reference>
<keyword evidence="6" id="KW-1185">Reference proteome</keyword>
<dbReference type="Pfam" id="PF07587">
    <property type="entry name" value="PSD1"/>
    <property type="match status" value="1"/>
</dbReference>
<feature type="signal peptide" evidence="2">
    <location>
        <begin position="1"/>
        <end position="23"/>
    </location>
</feature>
<comment type="caution">
    <text evidence="5">The sequence shown here is derived from an EMBL/GenBank/DDBJ whole genome shotgun (WGS) entry which is preliminary data.</text>
</comment>
<sequence>MIRRAVPVALLLLLLAVSNRATAQRKYADPELKAQDRAHWSFVPPKRPPVPEPRTLKNESRNPIDAFILARLEKEGLKPSAPADKLTLLRRVTLDLTGLPPTPAEVDAFLKDDAPDAYEKVVDRLLASPHFGERWATHWLDVVRFAESNGYELDAERPHSWRYRDFVVSSFNADKPYDQFVKEQIAGDLIWKDEQQRKVARSSGWSKLSALFAHPSSHDTLIATGVHRCGPVHVVSGNLDADVLRQETLTEMVNGVGAAFLGLTFACTRCHDHKFDPLSAGDYYRLQAFFASAKYADVNFATPAERETHTKRMGEINTKTAPIKKQIAELDNPVRTKVNQEKRDKLEPKYRKALDTPADKRTEEQKTLAAQAGTLIHVSWDEVLAAMSPADLAKRAQLREQLHAIDARTPPPAPAAWAIENAGDEKTFVLNRGEVSQKTLEVQPAFPRVLVREGTPVPTSRRELADWLTKPDHPLTARVIVNRVWQHHFGRGIVNTPNDFGTRGDLPTNPELLDWLACELATPSVGAGSPWALKRIHRLIVTSATYRQSATTAHGAKADPDNKLLWKMSRRRLEAEAVRDSVLTAAGTLNRQVGGLSVKVPLEPEVYDLIFTEGEPDGLWPVTPDVKQHTRRSVYLFNKRNVRQPILEAFDQPDTLNACAVRPVSTFAPQALILMNSPFVHEQAKAMAVSLLTEAGTDTEKQLNALYRRATGRVPNATERKLATEFLKDQTAIVRDRVRAKQDIGIDATSLPAGTDAAHARALADLCVVLFNTHEFVYIP</sequence>